<sequence>MEMLGALDSKNPE</sequence>
<dbReference type="EMBL" id="KK784874">
    <property type="protein sequence ID" value="KDO83510.1"/>
    <property type="molecule type" value="Genomic_DNA"/>
</dbReference>
<accession>A0A067GXU0</accession>
<organism evidence="1 2">
    <name type="scientific">Citrus sinensis</name>
    <name type="common">Sweet orange</name>
    <name type="synonym">Citrus aurantium var. sinensis</name>
    <dbReference type="NCBI Taxonomy" id="2711"/>
    <lineage>
        <taxon>Eukaryota</taxon>
        <taxon>Viridiplantae</taxon>
        <taxon>Streptophyta</taxon>
        <taxon>Embryophyta</taxon>
        <taxon>Tracheophyta</taxon>
        <taxon>Spermatophyta</taxon>
        <taxon>Magnoliopsida</taxon>
        <taxon>eudicotyledons</taxon>
        <taxon>Gunneridae</taxon>
        <taxon>Pentapetalae</taxon>
        <taxon>rosids</taxon>
        <taxon>malvids</taxon>
        <taxon>Sapindales</taxon>
        <taxon>Rutaceae</taxon>
        <taxon>Aurantioideae</taxon>
        <taxon>Citrus</taxon>
    </lineage>
</organism>
<evidence type="ECO:0000313" key="2">
    <source>
        <dbReference type="Proteomes" id="UP000027120"/>
    </source>
</evidence>
<evidence type="ECO:0000313" key="1">
    <source>
        <dbReference type="EMBL" id="KDO83510.1"/>
    </source>
</evidence>
<reference evidence="1 2" key="1">
    <citation type="submission" date="2014-04" db="EMBL/GenBank/DDBJ databases">
        <authorList>
            <consortium name="International Citrus Genome Consortium"/>
            <person name="Gmitter F."/>
            <person name="Chen C."/>
            <person name="Farmerie W."/>
            <person name="Harkins T."/>
            <person name="Desany B."/>
            <person name="Mohiuddin M."/>
            <person name="Kodira C."/>
            <person name="Borodovsky M."/>
            <person name="Lomsadze A."/>
            <person name="Burns P."/>
            <person name="Jenkins J."/>
            <person name="Prochnik S."/>
            <person name="Shu S."/>
            <person name="Chapman J."/>
            <person name="Pitluck S."/>
            <person name="Schmutz J."/>
            <person name="Rokhsar D."/>
        </authorList>
    </citation>
    <scope>NUCLEOTIDE SEQUENCE</scope>
</reference>
<protein>
    <submittedName>
        <fullName evidence="1">Uncharacterized protein</fullName>
    </submittedName>
</protein>
<dbReference type="Proteomes" id="UP000027120">
    <property type="component" value="Unassembled WGS sequence"/>
</dbReference>
<keyword evidence="2" id="KW-1185">Reference proteome</keyword>
<feature type="non-terminal residue" evidence="1">
    <location>
        <position position="13"/>
    </location>
</feature>
<name>A0A067GXU0_CITSI</name>
<proteinExistence type="predicted"/>
<gene>
    <name evidence="1" type="ORF">CISIN_1g0101501mg</name>
</gene>